<sequence>MSNSRRNSLSGGANSPQLGGSTQDLRNRVISCLNKLSDRDTLALAAAELESIARGLSHDSFSPFLSCVHNTDDSAKPHVRRQCVSLLGLLSLSHGDSLSPFLSRMVSTVVRRLRDPDSAVRSACVDAVSAMSARITRPPFAAAFLKPLMDALSLEQDPNSQIGSALCLAAAIKAAPDPDAAQLRRSLPRLGKLAKSEGFKAKSALLVLVGSIVGAGGASSKGALDWLVPSVVEFLSSDDWAVRKAAAEALGRVAVMERDLASEYRASCMTALETRRFDKVKVVREIMNHTLELWRELEAGASKSIPAPTQSRSSPDNSIGRCFPPLSKSSQDSGSRTPQPKKRVPTNRSPPSDSDFSLPNSVKKGSPVKSSDRNSTTTMFRKVDHPKKPSQWKIEIAVPSSPSSKVAREDNVVGKNESPVLGYGENEQSENPKLETKHAIFSKIREEKVHKFGGLKSGSRVVPFDDGDENHVPDEGSAAEEAYENPKDAEDLSKIREQLLQIENQQSSLLDLLQRFIGSSQSGLNSLETRVHGLEIALDEMSYDLAVSSGRIPNSDSAENTCCKLPGTEFLSSKFWRRAEDRYSSRRFSSPGIVSSLDRDATFYKSESHRFQHQNGGAFVLNPLATDLHSSSRGSNGGLSNRMPKNIIQDSESVRVCNASGLSGA</sequence>
<evidence type="ECO:0000256" key="1">
    <source>
        <dbReference type="PROSITE-ProRule" id="PRU00103"/>
    </source>
</evidence>
<dbReference type="PROSITE" id="PS50077">
    <property type="entry name" value="HEAT_REPEAT"/>
    <property type="match status" value="1"/>
</dbReference>
<dbReference type="STRING" id="63057.A0A2P5BYB4"/>
<comment type="caution">
    <text evidence="4">The sequence shown here is derived from an EMBL/GenBank/DDBJ whole genome shotgun (WGS) entry which is preliminary data.</text>
</comment>
<dbReference type="InterPro" id="IPR057600">
    <property type="entry name" value="TORTIFOLIA1/SINE1-2_N"/>
</dbReference>
<protein>
    <submittedName>
        <fullName evidence="4">Armadillo-type fold containing protein</fullName>
    </submittedName>
</protein>
<dbReference type="OrthoDB" id="1904066at2759"/>
<dbReference type="InterPro" id="IPR021133">
    <property type="entry name" value="HEAT_type_2"/>
</dbReference>
<dbReference type="AlphaFoldDB" id="A0A2P5BYB4"/>
<dbReference type="GO" id="GO:0005874">
    <property type="term" value="C:microtubule"/>
    <property type="evidence" value="ECO:0007669"/>
    <property type="project" value="InterPro"/>
</dbReference>
<feature type="region of interest" description="Disordered" evidence="2">
    <location>
        <begin position="460"/>
        <end position="488"/>
    </location>
</feature>
<evidence type="ECO:0000256" key="2">
    <source>
        <dbReference type="SAM" id="MobiDB-lite"/>
    </source>
</evidence>
<feature type="repeat" description="HEAT" evidence="1">
    <location>
        <begin position="227"/>
        <end position="254"/>
    </location>
</feature>
<feature type="compositionally biased region" description="Polar residues" evidence="2">
    <location>
        <begin position="327"/>
        <end position="338"/>
    </location>
</feature>
<name>A0A2P5BYB4_TREOI</name>
<feature type="compositionally biased region" description="Polar residues" evidence="2">
    <location>
        <begin position="346"/>
        <end position="360"/>
    </location>
</feature>
<dbReference type="FunFam" id="1.25.10.10:FF:000549">
    <property type="entry name" value="ARM repeat superfamily protein"/>
    <property type="match status" value="1"/>
</dbReference>
<dbReference type="InParanoid" id="A0A2P5BYB4"/>
<organism evidence="4 5">
    <name type="scientific">Trema orientale</name>
    <name type="common">Charcoal tree</name>
    <name type="synonym">Celtis orientalis</name>
    <dbReference type="NCBI Taxonomy" id="63057"/>
    <lineage>
        <taxon>Eukaryota</taxon>
        <taxon>Viridiplantae</taxon>
        <taxon>Streptophyta</taxon>
        <taxon>Embryophyta</taxon>
        <taxon>Tracheophyta</taxon>
        <taxon>Spermatophyta</taxon>
        <taxon>Magnoliopsida</taxon>
        <taxon>eudicotyledons</taxon>
        <taxon>Gunneridae</taxon>
        <taxon>Pentapetalae</taxon>
        <taxon>rosids</taxon>
        <taxon>fabids</taxon>
        <taxon>Rosales</taxon>
        <taxon>Cannabaceae</taxon>
        <taxon>Trema</taxon>
    </lineage>
</organism>
<evidence type="ECO:0000259" key="3">
    <source>
        <dbReference type="Pfam" id="PF24714"/>
    </source>
</evidence>
<feature type="domain" description="TORTIFOLIA1/SINE1-2 N-terminal" evidence="3">
    <location>
        <begin position="23"/>
        <end position="296"/>
    </location>
</feature>
<keyword evidence="5" id="KW-1185">Reference proteome</keyword>
<reference evidence="5" key="1">
    <citation type="submission" date="2016-06" db="EMBL/GenBank/DDBJ databases">
        <title>Parallel loss of symbiosis genes in relatives of nitrogen-fixing non-legume Parasponia.</title>
        <authorList>
            <person name="Van Velzen R."/>
            <person name="Holmer R."/>
            <person name="Bu F."/>
            <person name="Rutten L."/>
            <person name="Van Zeijl A."/>
            <person name="Liu W."/>
            <person name="Santuari L."/>
            <person name="Cao Q."/>
            <person name="Sharma T."/>
            <person name="Shen D."/>
            <person name="Roswanjaya Y."/>
            <person name="Wardhani T."/>
            <person name="Kalhor M.S."/>
            <person name="Jansen J."/>
            <person name="Van den Hoogen J."/>
            <person name="Gungor B."/>
            <person name="Hartog M."/>
            <person name="Hontelez J."/>
            <person name="Verver J."/>
            <person name="Yang W.-C."/>
            <person name="Schijlen E."/>
            <person name="Repin R."/>
            <person name="Schilthuizen M."/>
            <person name="Schranz E."/>
            <person name="Heidstra R."/>
            <person name="Miyata K."/>
            <person name="Fedorova E."/>
            <person name="Kohlen W."/>
            <person name="Bisseling T."/>
            <person name="Smit S."/>
            <person name="Geurts R."/>
        </authorList>
    </citation>
    <scope>NUCLEOTIDE SEQUENCE [LARGE SCALE GENOMIC DNA]</scope>
    <source>
        <strain evidence="5">cv. RG33-2</strain>
    </source>
</reference>
<dbReference type="EMBL" id="JXTC01000440">
    <property type="protein sequence ID" value="PON53746.1"/>
    <property type="molecule type" value="Genomic_DNA"/>
</dbReference>
<dbReference type="GO" id="GO:0008017">
    <property type="term" value="F:microtubule binding"/>
    <property type="evidence" value="ECO:0007669"/>
    <property type="project" value="InterPro"/>
</dbReference>
<feature type="region of interest" description="Disordered" evidence="2">
    <location>
        <begin position="304"/>
        <end position="411"/>
    </location>
</feature>
<dbReference type="Pfam" id="PF24714">
    <property type="entry name" value="TOR1L1_N"/>
    <property type="match status" value="1"/>
</dbReference>
<dbReference type="PANTHER" id="PTHR31355:SF32">
    <property type="entry name" value="TORTIFOLIA1-LIKE PROTEIN 4"/>
    <property type="match status" value="1"/>
</dbReference>
<dbReference type="SUPFAM" id="SSF48371">
    <property type="entry name" value="ARM repeat"/>
    <property type="match status" value="1"/>
</dbReference>
<dbReference type="InterPro" id="IPR033337">
    <property type="entry name" value="TORTIFOLIA1/SINE1-2"/>
</dbReference>
<dbReference type="InterPro" id="IPR011989">
    <property type="entry name" value="ARM-like"/>
</dbReference>
<accession>A0A2P5BYB4</accession>
<proteinExistence type="predicted"/>
<dbReference type="InterPro" id="IPR016024">
    <property type="entry name" value="ARM-type_fold"/>
</dbReference>
<feature type="compositionally biased region" description="Polar residues" evidence="2">
    <location>
        <begin position="307"/>
        <end position="317"/>
    </location>
</feature>
<dbReference type="PANTHER" id="PTHR31355">
    <property type="entry name" value="MICROTUBULE-ASSOCIATED PROTEIN TORTIFOLIA1"/>
    <property type="match status" value="1"/>
</dbReference>
<evidence type="ECO:0000313" key="5">
    <source>
        <dbReference type="Proteomes" id="UP000237000"/>
    </source>
</evidence>
<dbReference type="FunCoup" id="A0A2P5BYB4">
    <property type="interactions" value="129"/>
</dbReference>
<evidence type="ECO:0000313" key="4">
    <source>
        <dbReference type="EMBL" id="PON53746.1"/>
    </source>
</evidence>
<dbReference type="Proteomes" id="UP000237000">
    <property type="component" value="Unassembled WGS sequence"/>
</dbReference>
<gene>
    <name evidence="4" type="ORF">TorRG33x02_304320</name>
</gene>
<feature type="region of interest" description="Disordered" evidence="2">
    <location>
        <begin position="1"/>
        <end position="22"/>
    </location>
</feature>
<dbReference type="Gene3D" id="1.25.10.10">
    <property type="entry name" value="Leucine-rich Repeat Variant"/>
    <property type="match status" value="1"/>
</dbReference>